<keyword evidence="1" id="KW-1185">Reference proteome</keyword>
<gene>
    <name evidence="2 3" type="primary">LOC115891415</name>
</gene>
<dbReference type="GeneID" id="115891415"/>
<dbReference type="SUPFAM" id="SSF48371">
    <property type="entry name" value="ARM repeat"/>
    <property type="match status" value="1"/>
</dbReference>
<dbReference type="RefSeq" id="XP_030767727.1">
    <property type="nucleotide sequence ID" value="XM_030911867.1"/>
</dbReference>
<dbReference type="KEGG" id="soy:115891415"/>
<reference evidence="2 3" key="1">
    <citation type="submission" date="2025-04" db="UniProtKB">
        <authorList>
            <consortium name="RefSeq"/>
        </authorList>
    </citation>
    <scope>IDENTIFICATION</scope>
    <source>
        <tissue evidence="2 3">Gonads</tissue>
    </source>
</reference>
<dbReference type="InterPro" id="IPR016024">
    <property type="entry name" value="ARM-type_fold"/>
</dbReference>
<sequence length="617" mass="72605">METEEECTKTEAEQKLIELSAQNSDDIDEFTKYFHLATRPHEDYSYHKWLDDPRFGPHVKFLIYKSFFNMSGYISAEKLLDGPQTDQDFHDYLCNNINEKNFDLYRRFISEFLELNGRFMCFHFTQKTCDKLIDILEYPEKYGKYQVCCATDIVRYSYYRFDCIYNDPEYYKKLAVKWKNIVLETEDEEICAEGLYYVLGKGGLEQEEYHKVVERLLDKHPDDRVTQEIYRRHYMNPNFAYPRLIALENTGSKNCEILLENFCNAVVSSEFLTSIDCDVNHQLIQFAFSRQDTFRYCLEYMIDKWYNGSYSRAVDILVEMCLNPISDNEAKLKAYNIFQKITSSTFRNLKNKNQFESTMSLLKVYIDKWKEKYFANLENELVRMRCVQALAILSFPTKDVDQAREYIKECTVSLLINEAKSGYKSNSIKQILLSTLMFLLKSPRDFREVKQIMEQTKDIPELTEVSLFLFYQLISSSKWTQEDIETLTSYLVPLGEDSNNKIRILEQMITEKVSDFCKRKHFKNTPMVPVCDSTLNKEDLGTDLVFLKNYDFSKHHSVESVLYLIPKLNQVNKDELIDTSDGTVYWVSAGPSRKPTGPVDSFKNAVEDFITKINTVK</sequence>
<dbReference type="OrthoDB" id="6782561at2759"/>
<accession>A0A6J2YY19</accession>
<dbReference type="Proteomes" id="UP000504635">
    <property type="component" value="Unplaced"/>
</dbReference>
<name>A0A6J2YY19_SITOR</name>
<proteinExistence type="predicted"/>
<evidence type="ECO:0000313" key="2">
    <source>
        <dbReference type="RefSeq" id="XP_030767720.1"/>
    </source>
</evidence>
<protein>
    <submittedName>
        <fullName evidence="2 3">Uncharacterized protein LOC115891415</fullName>
    </submittedName>
</protein>
<dbReference type="AlphaFoldDB" id="A0A6J2YY19"/>
<evidence type="ECO:0000313" key="3">
    <source>
        <dbReference type="RefSeq" id="XP_030767727.1"/>
    </source>
</evidence>
<organism evidence="1 2">
    <name type="scientific">Sitophilus oryzae</name>
    <name type="common">Rice weevil</name>
    <name type="synonym">Curculio oryzae</name>
    <dbReference type="NCBI Taxonomy" id="7048"/>
    <lineage>
        <taxon>Eukaryota</taxon>
        <taxon>Metazoa</taxon>
        <taxon>Ecdysozoa</taxon>
        <taxon>Arthropoda</taxon>
        <taxon>Hexapoda</taxon>
        <taxon>Insecta</taxon>
        <taxon>Pterygota</taxon>
        <taxon>Neoptera</taxon>
        <taxon>Endopterygota</taxon>
        <taxon>Coleoptera</taxon>
        <taxon>Polyphaga</taxon>
        <taxon>Cucujiformia</taxon>
        <taxon>Curculionidae</taxon>
        <taxon>Dryophthorinae</taxon>
        <taxon>Sitophilus</taxon>
    </lineage>
</organism>
<dbReference type="RefSeq" id="XP_030767720.1">
    <property type="nucleotide sequence ID" value="XM_030911860.1"/>
</dbReference>
<evidence type="ECO:0000313" key="1">
    <source>
        <dbReference type="Proteomes" id="UP000504635"/>
    </source>
</evidence>